<dbReference type="RefSeq" id="WP_380850207.1">
    <property type="nucleotide sequence ID" value="NZ_JBHSFP010000041.1"/>
</dbReference>
<dbReference type="Proteomes" id="UP001596004">
    <property type="component" value="Unassembled WGS sequence"/>
</dbReference>
<gene>
    <name evidence="1" type="ORF">ACFO60_36005</name>
</gene>
<proteinExistence type="predicted"/>
<protein>
    <submittedName>
        <fullName evidence="1">Uncharacterized protein</fullName>
    </submittedName>
</protein>
<evidence type="ECO:0000313" key="1">
    <source>
        <dbReference type="EMBL" id="MFC4536200.1"/>
    </source>
</evidence>
<reference evidence="2" key="1">
    <citation type="journal article" date="2019" name="Int. J. Syst. Evol. Microbiol.">
        <title>The Global Catalogue of Microorganisms (GCM) 10K type strain sequencing project: providing services to taxonomists for standard genome sequencing and annotation.</title>
        <authorList>
            <consortium name="The Broad Institute Genomics Platform"/>
            <consortium name="The Broad Institute Genome Sequencing Center for Infectious Disease"/>
            <person name="Wu L."/>
            <person name="Ma J."/>
        </authorList>
    </citation>
    <scope>NUCLEOTIDE SEQUENCE [LARGE SCALE GENOMIC DNA]</scope>
    <source>
        <strain evidence="2">CGMCC 4.7132</strain>
    </source>
</reference>
<comment type="caution">
    <text evidence="1">The sequence shown here is derived from an EMBL/GenBank/DDBJ whole genome shotgun (WGS) entry which is preliminary data.</text>
</comment>
<organism evidence="1 2">
    <name type="scientific">Sphaerisporangium dianthi</name>
    <dbReference type="NCBI Taxonomy" id="1436120"/>
    <lineage>
        <taxon>Bacteria</taxon>
        <taxon>Bacillati</taxon>
        <taxon>Actinomycetota</taxon>
        <taxon>Actinomycetes</taxon>
        <taxon>Streptosporangiales</taxon>
        <taxon>Streptosporangiaceae</taxon>
        <taxon>Sphaerisporangium</taxon>
    </lineage>
</organism>
<name>A0ABV9CTL2_9ACTN</name>
<evidence type="ECO:0000313" key="2">
    <source>
        <dbReference type="Proteomes" id="UP001596004"/>
    </source>
</evidence>
<accession>A0ABV9CTL2</accession>
<dbReference type="EMBL" id="JBHSFP010000041">
    <property type="protein sequence ID" value="MFC4536200.1"/>
    <property type="molecule type" value="Genomic_DNA"/>
</dbReference>
<keyword evidence="2" id="KW-1185">Reference proteome</keyword>
<sequence length="70" mass="8092">MIDDHDILRAVDSRRREDAEYATRLDYAVQYRDEAAMERLIKDAVSRELGAPAEVGSDVVRSIWNWLVGR</sequence>